<name>A0A7X4GKN4_9SPHN</name>
<protein>
    <submittedName>
        <fullName evidence="2">Alpha/beta fold hydrolase</fullName>
    </submittedName>
</protein>
<dbReference type="GO" id="GO:0016787">
    <property type="term" value="F:hydrolase activity"/>
    <property type="evidence" value="ECO:0007669"/>
    <property type="project" value="UniProtKB-KW"/>
</dbReference>
<dbReference type="AlphaFoldDB" id="A0A7X4GKN4"/>
<dbReference type="InterPro" id="IPR003718">
    <property type="entry name" value="OsmC/Ohr_fam"/>
</dbReference>
<keyword evidence="3" id="KW-1185">Reference proteome</keyword>
<dbReference type="InterPro" id="IPR029058">
    <property type="entry name" value="AB_hydrolase_fold"/>
</dbReference>
<dbReference type="InterPro" id="IPR015946">
    <property type="entry name" value="KH_dom-like_a/b"/>
</dbReference>
<dbReference type="SUPFAM" id="SSF82784">
    <property type="entry name" value="OsmC-like"/>
    <property type="match status" value="1"/>
</dbReference>
<organism evidence="2 3">
    <name type="scientific">Novosphingobium silvae</name>
    <dbReference type="NCBI Taxonomy" id="2692619"/>
    <lineage>
        <taxon>Bacteria</taxon>
        <taxon>Pseudomonadati</taxon>
        <taxon>Pseudomonadota</taxon>
        <taxon>Alphaproteobacteria</taxon>
        <taxon>Sphingomonadales</taxon>
        <taxon>Sphingomonadaceae</taxon>
        <taxon>Novosphingobium</taxon>
    </lineage>
</organism>
<proteinExistence type="predicted"/>
<reference evidence="2 3" key="1">
    <citation type="submission" date="2019-12" db="EMBL/GenBank/DDBJ databases">
        <authorList>
            <person name="Feng G."/>
            <person name="Zhu H."/>
        </authorList>
    </citation>
    <scope>NUCLEOTIDE SEQUENCE [LARGE SCALE GENOMIC DNA]</scope>
    <source>
        <strain evidence="2 3">FGD1</strain>
    </source>
</reference>
<dbReference type="PANTHER" id="PTHR39624:SF2">
    <property type="entry name" value="OSMC-LIKE PROTEIN"/>
    <property type="match status" value="1"/>
</dbReference>
<dbReference type="Proteomes" id="UP000465810">
    <property type="component" value="Unassembled WGS sequence"/>
</dbReference>
<dbReference type="InterPro" id="IPR022742">
    <property type="entry name" value="Hydrolase_4"/>
</dbReference>
<dbReference type="Pfam" id="PF12146">
    <property type="entry name" value="Hydrolase_4"/>
    <property type="match status" value="1"/>
</dbReference>
<gene>
    <name evidence="2" type="ORF">GR702_19490</name>
</gene>
<dbReference type="Gene3D" id="3.30.300.20">
    <property type="match status" value="1"/>
</dbReference>
<dbReference type="PANTHER" id="PTHR39624">
    <property type="entry name" value="PROTEIN INVOLVED IN RIMO-MEDIATED BETA-METHYLTHIOLATION OF RIBOSOMAL PROTEIN S12 YCAO"/>
    <property type="match status" value="1"/>
</dbReference>
<evidence type="ECO:0000259" key="1">
    <source>
        <dbReference type="Pfam" id="PF12146"/>
    </source>
</evidence>
<keyword evidence="2" id="KW-0378">Hydrolase</keyword>
<dbReference type="Pfam" id="PF02566">
    <property type="entry name" value="OsmC"/>
    <property type="match status" value="1"/>
</dbReference>
<feature type="domain" description="Serine aminopeptidase S33" evidence="1">
    <location>
        <begin position="27"/>
        <end position="139"/>
    </location>
</feature>
<dbReference type="EMBL" id="WVTD01000023">
    <property type="protein sequence ID" value="MYL99946.1"/>
    <property type="molecule type" value="Genomic_DNA"/>
</dbReference>
<sequence>MSSRAISFEGRHGHPLAARLELPDGPVRAVALFAHCFTCTMRSHAARRVTAALAARGIATLRFDFTGLGGSGGDFATAGFAADVADIVTAANYLRTHIGAPTILIGHSLGGAAVLAAATQIDDARAVVTIGAPFDVGHVVHRIEGDLAAIRQAGRGQVRIGGRPFALSADFLRALDEPRNAAAHIMALGKALLVLHAPLDGTVSIDNARQIYDAARHPKSFVTLENADHLLTAPEDAQYVAGLIAAWVERYLPPMVRAVNSKTPPAHGEVRVVNGNGKFETRIITATHQFTADEPVSFGGLDAGPGPYELLLSALGACTSMTLRMVAAREQIPLDDVVVRLRHDRDHGADCDHCQDSEGRVEAIEVTIELLGALTDAQRARLLAVAGKCPVHRTLAGQVHVHVADHAPEATEPVAA</sequence>
<evidence type="ECO:0000313" key="2">
    <source>
        <dbReference type="EMBL" id="MYL99946.1"/>
    </source>
</evidence>
<accession>A0A7X4GKN4</accession>
<dbReference type="SUPFAM" id="SSF53474">
    <property type="entry name" value="alpha/beta-Hydrolases"/>
    <property type="match status" value="1"/>
</dbReference>
<comment type="caution">
    <text evidence="2">The sequence shown here is derived from an EMBL/GenBank/DDBJ whole genome shotgun (WGS) entry which is preliminary data.</text>
</comment>
<dbReference type="InterPro" id="IPR036102">
    <property type="entry name" value="OsmC/Ohrsf"/>
</dbReference>
<dbReference type="Gene3D" id="3.40.50.1820">
    <property type="entry name" value="alpha/beta hydrolase"/>
    <property type="match status" value="1"/>
</dbReference>
<evidence type="ECO:0000313" key="3">
    <source>
        <dbReference type="Proteomes" id="UP000465810"/>
    </source>
</evidence>
<dbReference type="RefSeq" id="WP_160987287.1">
    <property type="nucleotide sequence ID" value="NZ_WVTD01000023.1"/>
</dbReference>